<protein>
    <recommendedName>
        <fullName evidence="1">Bacterial transglutaminase-like N-terminal domain-containing protein</fullName>
    </recommendedName>
</protein>
<organism evidence="2 3">
    <name type="scientific">Novosphingobium album</name>
    <name type="common">ex Hu et al. 2023</name>
    <dbReference type="NCBI Taxonomy" id="2930093"/>
    <lineage>
        <taxon>Bacteria</taxon>
        <taxon>Pseudomonadati</taxon>
        <taxon>Pseudomonadota</taxon>
        <taxon>Alphaproteobacteria</taxon>
        <taxon>Sphingomonadales</taxon>
        <taxon>Sphingomonadaceae</taxon>
        <taxon>Novosphingobium</taxon>
    </lineage>
</organism>
<evidence type="ECO:0000313" key="3">
    <source>
        <dbReference type="Proteomes" id="UP001162880"/>
    </source>
</evidence>
<evidence type="ECO:0000259" key="1">
    <source>
        <dbReference type="Pfam" id="PF08379"/>
    </source>
</evidence>
<gene>
    <name evidence="2" type="ORF">MTR64_20940</name>
</gene>
<dbReference type="Pfam" id="PF08379">
    <property type="entry name" value="Bact_transglu_N"/>
    <property type="match status" value="1"/>
</dbReference>
<reference evidence="2" key="1">
    <citation type="submission" date="2022-03" db="EMBL/GenBank/DDBJ databases">
        <title>Identification of a novel bacterium isolated from mangrove sediments.</title>
        <authorList>
            <person name="Pan X."/>
        </authorList>
    </citation>
    <scope>NUCLEOTIDE SEQUENCE</scope>
    <source>
        <strain evidence="2">B2580</strain>
    </source>
</reference>
<sequence length="40" mass="4692">MPLLTIRHLTEYSYRQPVAFGEHRIMMGPRESYGQRLVSA</sequence>
<comment type="caution">
    <text evidence="2">The sequence shown here is derived from an EMBL/GenBank/DDBJ whole genome shotgun (WGS) entry which is preliminary data.</text>
</comment>
<keyword evidence="3" id="KW-1185">Reference proteome</keyword>
<dbReference type="Proteomes" id="UP001162880">
    <property type="component" value="Unassembled WGS sequence"/>
</dbReference>
<feature type="domain" description="Bacterial transglutaminase-like N-terminal" evidence="1">
    <location>
        <begin position="4"/>
        <end position="39"/>
    </location>
</feature>
<name>A0ABT0B870_9SPHN</name>
<dbReference type="RefSeq" id="WP_084384853.1">
    <property type="nucleotide sequence ID" value="NZ_JALHLE010000055.1"/>
</dbReference>
<dbReference type="InterPro" id="IPR013589">
    <property type="entry name" value="Bac_transglu_N"/>
</dbReference>
<proteinExistence type="predicted"/>
<accession>A0ABT0B870</accession>
<evidence type="ECO:0000313" key="2">
    <source>
        <dbReference type="EMBL" id="MCJ2181038.1"/>
    </source>
</evidence>
<dbReference type="EMBL" id="JALHLE010000055">
    <property type="protein sequence ID" value="MCJ2181038.1"/>
    <property type="molecule type" value="Genomic_DNA"/>
</dbReference>